<proteinExistence type="predicted"/>
<dbReference type="InterPro" id="IPR039632">
    <property type="entry name" value="TMEM42"/>
</dbReference>
<evidence type="ECO:0008006" key="3">
    <source>
        <dbReference type="Google" id="ProtNLM"/>
    </source>
</evidence>
<dbReference type="AlphaFoldDB" id="A0A0H5R6T0"/>
<keyword evidence="1" id="KW-0812">Transmembrane</keyword>
<dbReference type="SUPFAM" id="SSF103481">
    <property type="entry name" value="Multidrug resistance efflux transporter EmrE"/>
    <property type="match status" value="1"/>
</dbReference>
<protein>
    <recommendedName>
        <fullName evidence="3">EamA domain-containing protein</fullName>
    </recommendedName>
</protein>
<name>A0A0H5R6T0_9EUKA</name>
<sequence>MASTCATSALFSSLGSTIGKVAFSCEGCSKFAAEFICNHSSDCLKITAITYSLLLIAAMVIMNAVGISYMVKSMNIMGSTSAIAVISSIQFLLSGVYGHVLFNEQVSMLWMFGVAFIILGVCLISMSSNEVVTEKHIE</sequence>
<feature type="transmembrane region" description="Helical" evidence="1">
    <location>
        <begin position="108"/>
        <end position="126"/>
    </location>
</feature>
<evidence type="ECO:0000256" key="1">
    <source>
        <dbReference type="SAM" id="Phobius"/>
    </source>
</evidence>
<organism evidence="2">
    <name type="scientific">Spongospora subterranea</name>
    <dbReference type="NCBI Taxonomy" id="70186"/>
    <lineage>
        <taxon>Eukaryota</taxon>
        <taxon>Sar</taxon>
        <taxon>Rhizaria</taxon>
        <taxon>Endomyxa</taxon>
        <taxon>Phytomyxea</taxon>
        <taxon>Plasmodiophorida</taxon>
        <taxon>Plasmodiophoridae</taxon>
        <taxon>Spongospora</taxon>
    </lineage>
</organism>
<reference evidence="2" key="1">
    <citation type="submission" date="2015-04" db="EMBL/GenBank/DDBJ databases">
        <title>The genome sequence of the plant pathogenic Rhizarian Plasmodiophora brassicae reveals insights in its biotrophic life cycle and the origin of chitin synthesis.</title>
        <authorList>
            <person name="Schwelm A."/>
            <person name="Fogelqvist J."/>
            <person name="Knaust A."/>
            <person name="Julke S."/>
            <person name="Lilja T."/>
            <person name="Dhandapani V."/>
            <person name="Bonilla-Rosso G."/>
            <person name="Karlsson M."/>
            <person name="Shevchenko A."/>
            <person name="Choi S.R."/>
            <person name="Kim H.G."/>
            <person name="Park J.Y."/>
            <person name="Lim Y.P."/>
            <person name="Ludwig-Muller J."/>
            <person name="Dixelius C."/>
        </authorList>
    </citation>
    <scope>NUCLEOTIDE SEQUENCE</scope>
    <source>
        <tissue evidence="2">Potato root galls</tissue>
    </source>
</reference>
<dbReference type="Gene3D" id="1.10.3730.20">
    <property type="match status" value="1"/>
</dbReference>
<dbReference type="EMBL" id="HACM01009099">
    <property type="protein sequence ID" value="CRZ09541.1"/>
    <property type="molecule type" value="Transcribed_RNA"/>
</dbReference>
<keyword evidence="1" id="KW-0472">Membrane</keyword>
<dbReference type="PANTHER" id="PTHR31965">
    <property type="entry name" value="TRANSMEMBRANE PROTEIN 42"/>
    <property type="match status" value="1"/>
</dbReference>
<feature type="transmembrane region" description="Helical" evidence="1">
    <location>
        <begin position="83"/>
        <end position="102"/>
    </location>
</feature>
<evidence type="ECO:0000313" key="2">
    <source>
        <dbReference type="EMBL" id="CRZ09541.1"/>
    </source>
</evidence>
<dbReference type="InterPro" id="IPR037185">
    <property type="entry name" value="EmrE-like"/>
</dbReference>
<feature type="transmembrane region" description="Helical" evidence="1">
    <location>
        <begin position="48"/>
        <end position="71"/>
    </location>
</feature>
<keyword evidence="1" id="KW-1133">Transmembrane helix</keyword>
<dbReference type="PANTHER" id="PTHR31965:SF1">
    <property type="entry name" value="TRANSMEMBRANE PROTEIN 42"/>
    <property type="match status" value="1"/>
</dbReference>
<accession>A0A0H5R6T0</accession>